<evidence type="ECO:0000313" key="8">
    <source>
        <dbReference type="EMBL" id="KAL1848735.1"/>
    </source>
</evidence>
<sequence length="1112" mass="122022">MPIIPEDAVMDDFVHWDKAEPALGLADTAPPSGTNLDFQPVRENQDFDLALANIDGDDFSFWALEHFETSNFAPTNPQAGPLPLAQASDVAALDLCEFSDGPCDSCDASGFACKRLEEGKYKGYCTTCVALKNNCSFGLAPSVATTTEPFPSNAWPVAGPNGSVLREDGNTLRSSSSPDLEIVAAGAESLQDNSPNPPAVPKIGARFSRESVRILKAWLSTHSTRPYPTDEERDTLQRQTGLNKTQIANWLANARRRSKGKFQPTRSTSPSVRGFSGAIEIPRRRATPAAEHMNPLQRWQNSPPENEPASVTAIASAILSNSNSSGLESPNSMSLNYNYTDDDADRSSQPDDAHAESHNFTSCQERQLDERTFYRKDHLRQHLKLVHNTKYLTWSMDSWKVPTPDIKSRCGFCGLTLGSWGLRVDHLAEHFKTGSDMKDWKGDWGFESAVLSNVENAVPPWFIHQERQSPLPFQASQQSPESPRNAYELIKIELAYYLRNTRDATGATPSDEEMQHEACRIIYASEPISHGGQASEASWLRDLVLSSQELKLKAQLSRLRGPAENCLGRLQINGQQNIFENCPLENQLNDFVKARTLLGLTATEFELQIEACNIVGRMEESSIMPSEDVANFILRLIYKDSEWISDFRQRAGLPSPKQSLDLKGQSTADSTIYNYSQLEIELAEFTRNQRAMGSSPTDDELRNHARCVVHKCSKTHAETAADNTAWLDAFKQRHIQLSPNQVSPPNSNSPTHTLEQLMPGLNTSSASAAGPSFSPFTGSGTNSPANTSCPESSLLCGMKRSQFFLNGSAYYRQIVRELARYVASAMSPNNPNRHIPTDEEIRHQARWVLYDDDDPFNVTPADSGEWLTRFKRTTGILPATDGPGLPDDMGTGVNETGLRTALRGAHSASASPNPFMPTHTPLTRQHASESNGVDADLNNMFSTQDYGNTGVPVPSNPGAVFNNQDLEDRLMQFAVAEVATSGRMPADEALVARAKEILGFEVWQAETTPADDPNLLGRFKALVVDKVRTVLGGPGDSNHGHKNSPIQTASSMSSPHHTTHLSERGMDAIDPGLLPDLPQAGADRKKSSASPLPGDVQVAITEARLDEILRDI</sequence>
<dbReference type="Pfam" id="PF05920">
    <property type="entry name" value="Homeobox_KN"/>
    <property type="match status" value="1"/>
</dbReference>
<dbReference type="PROSITE" id="PS51253">
    <property type="entry name" value="HTH_CENPB"/>
    <property type="match status" value="1"/>
</dbReference>
<evidence type="ECO:0000256" key="5">
    <source>
        <dbReference type="SAM" id="MobiDB-lite"/>
    </source>
</evidence>
<dbReference type="InterPro" id="IPR001356">
    <property type="entry name" value="HD"/>
</dbReference>
<evidence type="ECO:0000256" key="1">
    <source>
        <dbReference type="ARBA" id="ARBA00023125"/>
    </source>
</evidence>
<dbReference type="SMART" id="SM00389">
    <property type="entry name" value="HOX"/>
    <property type="match status" value="1"/>
</dbReference>
<accession>A0ABR3VYT8</accession>
<feature type="DNA-binding region" description="Homeobox" evidence="4">
    <location>
        <begin position="208"/>
        <end position="262"/>
    </location>
</feature>
<feature type="domain" description="Homeobox" evidence="6">
    <location>
        <begin position="206"/>
        <end position="261"/>
    </location>
</feature>
<evidence type="ECO:0000256" key="3">
    <source>
        <dbReference type="ARBA" id="ARBA00023242"/>
    </source>
</evidence>
<keyword evidence="3 4" id="KW-0539">Nucleus</keyword>
<evidence type="ECO:0000259" key="6">
    <source>
        <dbReference type="PROSITE" id="PS50071"/>
    </source>
</evidence>
<keyword evidence="1 4" id="KW-0238">DNA-binding</keyword>
<gene>
    <name evidence="8" type="ORF">Daus18300_013489</name>
</gene>
<feature type="domain" description="HTH CENPB-type" evidence="7">
    <location>
        <begin position="666"/>
        <end position="740"/>
    </location>
</feature>
<dbReference type="CDD" id="cd00086">
    <property type="entry name" value="homeodomain"/>
    <property type="match status" value="1"/>
</dbReference>
<evidence type="ECO:0000259" key="7">
    <source>
        <dbReference type="PROSITE" id="PS51253"/>
    </source>
</evidence>
<protein>
    <recommendedName>
        <fullName evidence="10">Homeobox and C2H2 transcription factor</fullName>
    </recommendedName>
</protein>
<evidence type="ECO:0008006" key="10">
    <source>
        <dbReference type="Google" id="ProtNLM"/>
    </source>
</evidence>
<comment type="subcellular location">
    <subcellularLocation>
        <location evidence="4">Nucleus</location>
    </subcellularLocation>
</comment>
<feature type="compositionally biased region" description="Basic and acidic residues" evidence="5">
    <location>
        <begin position="345"/>
        <end position="357"/>
    </location>
</feature>
<feature type="compositionally biased region" description="Polar residues" evidence="5">
    <location>
        <begin position="777"/>
        <end position="791"/>
    </location>
</feature>
<keyword evidence="9" id="KW-1185">Reference proteome</keyword>
<feature type="region of interest" description="Disordered" evidence="5">
    <location>
        <begin position="322"/>
        <end position="360"/>
    </location>
</feature>
<dbReference type="InterPro" id="IPR009057">
    <property type="entry name" value="Homeodomain-like_sf"/>
</dbReference>
<proteinExistence type="predicted"/>
<comment type="caution">
    <text evidence="8">The sequence shown here is derived from an EMBL/GenBank/DDBJ whole genome shotgun (WGS) entry which is preliminary data.</text>
</comment>
<keyword evidence="2 4" id="KW-0371">Homeobox</keyword>
<feature type="region of interest" description="Disordered" evidence="5">
    <location>
        <begin position="1032"/>
        <end position="1093"/>
    </location>
</feature>
<feature type="region of interest" description="Disordered" evidence="5">
    <location>
        <begin position="738"/>
        <end position="791"/>
    </location>
</feature>
<dbReference type="Gene3D" id="1.10.10.60">
    <property type="entry name" value="Homeodomain-like"/>
    <property type="match status" value="1"/>
</dbReference>
<evidence type="ECO:0000256" key="4">
    <source>
        <dbReference type="PROSITE-ProRule" id="PRU00108"/>
    </source>
</evidence>
<dbReference type="InterPro" id="IPR050224">
    <property type="entry name" value="TALE_homeobox"/>
</dbReference>
<name>A0ABR3VYT8_9PEZI</name>
<feature type="compositionally biased region" description="Low complexity" evidence="5">
    <location>
        <begin position="738"/>
        <end position="750"/>
    </location>
</feature>
<feature type="region of interest" description="Disordered" evidence="5">
    <location>
        <begin position="253"/>
        <end position="309"/>
    </location>
</feature>
<dbReference type="PROSITE" id="PS50071">
    <property type="entry name" value="HOMEOBOX_2"/>
    <property type="match status" value="1"/>
</dbReference>
<dbReference type="InterPro" id="IPR008422">
    <property type="entry name" value="KN_HD"/>
</dbReference>
<dbReference type="Pfam" id="PF03221">
    <property type="entry name" value="HTH_Tnp_Tc5"/>
    <property type="match status" value="1"/>
</dbReference>
<evidence type="ECO:0000256" key="2">
    <source>
        <dbReference type="ARBA" id="ARBA00023155"/>
    </source>
</evidence>
<dbReference type="InterPro" id="IPR006600">
    <property type="entry name" value="HTH_CenpB_DNA-bd_dom"/>
</dbReference>
<dbReference type="EMBL" id="JAWRVE010000212">
    <property type="protein sequence ID" value="KAL1848735.1"/>
    <property type="molecule type" value="Genomic_DNA"/>
</dbReference>
<dbReference type="SUPFAM" id="SSF46689">
    <property type="entry name" value="Homeodomain-like"/>
    <property type="match status" value="1"/>
</dbReference>
<feature type="region of interest" description="Disordered" evidence="5">
    <location>
        <begin position="225"/>
        <end position="244"/>
    </location>
</feature>
<feature type="compositionally biased region" description="Low complexity" evidence="5">
    <location>
        <begin position="764"/>
        <end position="776"/>
    </location>
</feature>
<dbReference type="PANTHER" id="PTHR11850">
    <property type="entry name" value="HOMEOBOX PROTEIN TRANSCRIPTION FACTORS"/>
    <property type="match status" value="1"/>
</dbReference>
<organism evidence="8 9">
    <name type="scientific">Diaporthe australafricana</name>
    <dbReference type="NCBI Taxonomy" id="127596"/>
    <lineage>
        <taxon>Eukaryota</taxon>
        <taxon>Fungi</taxon>
        <taxon>Dikarya</taxon>
        <taxon>Ascomycota</taxon>
        <taxon>Pezizomycotina</taxon>
        <taxon>Sordariomycetes</taxon>
        <taxon>Sordariomycetidae</taxon>
        <taxon>Diaporthales</taxon>
        <taxon>Diaporthaceae</taxon>
        <taxon>Diaporthe</taxon>
    </lineage>
</organism>
<reference evidence="8 9" key="1">
    <citation type="journal article" date="2024" name="IMA Fungus">
        <title>IMA Genome - F19 : A genome assembly and annotation guide to empower mycologists, including annotated draft genome sequences of Ceratocystis pirilliformis, Diaporthe australafricana, Fusarium ophioides, Paecilomyces lecythidis, and Sporothrix stenoceras.</title>
        <authorList>
            <person name="Aylward J."/>
            <person name="Wilson A.M."/>
            <person name="Visagie C.M."/>
            <person name="Spraker J."/>
            <person name="Barnes I."/>
            <person name="Buitendag C."/>
            <person name="Ceriani C."/>
            <person name="Del Mar Angel L."/>
            <person name="du Plessis D."/>
            <person name="Fuchs T."/>
            <person name="Gasser K."/>
            <person name="Kramer D."/>
            <person name="Li W."/>
            <person name="Munsamy K."/>
            <person name="Piso A."/>
            <person name="Price J.L."/>
            <person name="Sonnekus B."/>
            <person name="Thomas C."/>
            <person name="van der Nest A."/>
            <person name="van Dijk A."/>
            <person name="van Heerden A."/>
            <person name="van Vuuren N."/>
            <person name="Yilmaz N."/>
            <person name="Duong T.A."/>
            <person name="van der Merwe N.A."/>
            <person name="Wingfield M.J."/>
            <person name="Wingfield B.D."/>
        </authorList>
    </citation>
    <scope>NUCLEOTIDE SEQUENCE [LARGE SCALE GENOMIC DNA]</scope>
    <source>
        <strain evidence="8 9">CMW 18300</strain>
    </source>
</reference>
<evidence type="ECO:0000313" key="9">
    <source>
        <dbReference type="Proteomes" id="UP001583177"/>
    </source>
</evidence>
<feature type="compositionally biased region" description="Polar residues" evidence="5">
    <location>
        <begin position="1044"/>
        <end position="1056"/>
    </location>
</feature>
<dbReference type="Proteomes" id="UP001583177">
    <property type="component" value="Unassembled WGS sequence"/>
</dbReference>
<feature type="compositionally biased region" description="Polar residues" evidence="5">
    <location>
        <begin position="326"/>
        <end position="339"/>
    </location>
</feature>